<reference evidence="2 3" key="1">
    <citation type="submission" date="2023-03" db="EMBL/GenBank/DDBJ databases">
        <title>High recombination rates correlate with genetic variation in Cardiocondyla obscurior ants.</title>
        <authorList>
            <person name="Errbii M."/>
        </authorList>
    </citation>
    <scope>NUCLEOTIDE SEQUENCE [LARGE SCALE GENOMIC DNA]</scope>
    <source>
        <strain evidence="2">Alpha-2009</strain>
        <tissue evidence="2">Whole body</tissue>
    </source>
</reference>
<keyword evidence="1" id="KW-0812">Transmembrane</keyword>
<sequence>METNTAKSLCTSNSRYWTTVKTVIIFWHKIYLKLSLKLLRYNIGGLLFLLRIYLYVYMYISAYTYIYMYIYIYIYNMYIHVYVREKIRLREKSIVSTNGRRRISVVVIVNYEVNNLPFFIGNIHLILPTYCNYVEIIVSQNSYTLKS</sequence>
<evidence type="ECO:0000313" key="3">
    <source>
        <dbReference type="Proteomes" id="UP001430953"/>
    </source>
</evidence>
<organism evidence="2 3">
    <name type="scientific">Cardiocondyla obscurior</name>
    <dbReference type="NCBI Taxonomy" id="286306"/>
    <lineage>
        <taxon>Eukaryota</taxon>
        <taxon>Metazoa</taxon>
        <taxon>Ecdysozoa</taxon>
        <taxon>Arthropoda</taxon>
        <taxon>Hexapoda</taxon>
        <taxon>Insecta</taxon>
        <taxon>Pterygota</taxon>
        <taxon>Neoptera</taxon>
        <taxon>Endopterygota</taxon>
        <taxon>Hymenoptera</taxon>
        <taxon>Apocrita</taxon>
        <taxon>Aculeata</taxon>
        <taxon>Formicoidea</taxon>
        <taxon>Formicidae</taxon>
        <taxon>Myrmicinae</taxon>
        <taxon>Cardiocondyla</taxon>
    </lineage>
</organism>
<keyword evidence="1" id="KW-1133">Transmembrane helix</keyword>
<proteinExistence type="predicted"/>
<comment type="caution">
    <text evidence="2">The sequence shown here is derived from an EMBL/GenBank/DDBJ whole genome shotgun (WGS) entry which is preliminary data.</text>
</comment>
<accession>A0AAW2FFB3</accession>
<evidence type="ECO:0000256" key="1">
    <source>
        <dbReference type="SAM" id="Phobius"/>
    </source>
</evidence>
<dbReference type="EMBL" id="JADYXP020000012">
    <property type="protein sequence ID" value="KAL0112867.1"/>
    <property type="molecule type" value="Genomic_DNA"/>
</dbReference>
<keyword evidence="3" id="KW-1185">Reference proteome</keyword>
<protein>
    <submittedName>
        <fullName evidence="2">Uncharacterized protein</fullName>
    </submittedName>
</protein>
<evidence type="ECO:0000313" key="2">
    <source>
        <dbReference type="EMBL" id="KAL0112867.1"/>
    </source>
</evidence>
<name>A0AAW2FFB3_9HYME</name>
<dbReference type="AlphaFoldDB" id="A0AAW2FFB3"/>
<gene>
    <name evidence="2" type="ORF">PUN28_012248</name>
</gene>
<dbReference type="Proteomes" id="UP001430953">
    <property type="component" value="Unassembled WGS sequence"/>
</dbReference>
<keyword evidence="1" id="KW-0472">Membrane</keyword>
<feature type="transmembrane region" description="Helical" evidence="1">
    <location>
        <begin position="38"/>
        <end position="60"/>
    </location>
</feature>
<feature type="transmembrane region" description="Helical" evidence="1">
    <location>
        <begin position="66"/>
        <end position="83"/>
    </location>
</feature>